<sequence length="662" mass="70844">MALVSSTLPTLPIEAALLTLLDVTLHGRRAAVPGKLLGLRTSADIESVVIQGQLPFRERFMLVTAVSRDGRTVRVSDGKSSILASCSERLSREAASNGTVPFPASLRDRCLFMNGIVRLRAASRQSPSTKSPLTWTDAMRTHAARLYWQWFRDVAAVDTGAQPWSAFLKSVSVESFVQVEIELIHMQSATWAFSNRMTAGDVEDVNYEFAGATPVGHMSEPAAGAHRVSYRNPGKQSPLRMPVTSDTTAEVEQRQSEAALGIVTTDSGVTPNGLPLLSTESLRAPPAALAASMRAAAMQRLVQGRDPRLEQRSAVVAAAASSSLIPTQQTIDESGSRSEHEALEAERPSVPSTTEIPSSIGHETKSSAEPRPPSAAELEAAIAGMDLPSVEWSSTAGTWGCVGDAEPDSVRDDCAAAEAPRAEHLQAFQQALMSMRVDQSPPHEERSMNQCNGGTTDENQLSDEPQLNCASLVATDRSNELGSAVLVGATLQESITVGATLTERHEANSVPLGGSIRCTSTAEVEPSKDGPIECAPIGEDLFANDGSGADRQNSESIPNGTDDSRAPSKESRSRREMERSTHENVSERVVRPSSPTKTASKDNDPSSSFSDEDSSVLGAMREGMSPVPRKRCNAVLPDGDHHEEAAQSVRVTRRRHCKPTNI</sequence>
<evidence type="ECO:0000256" key="1">
    <source>
        <dbReference type="SAM" id="MobiDB-lite"/>
    </source>
</evidence>
<dbReference type="OrthoDB" id="10625933at2759"/>
<dbReference type="Proteomes" id="UP000530660">
    <property type="component" value="Unassembled WGS sequence"/>
</dbReference>
<proteinExistence type="predicted"/>
<feature type="compositionally biased region" description="Basic and acidic residues" evidence="1">
    <location>
        <begin position="334"/>
        <end position="347"/>
    </location>
</feature>
<organism evidence="2 3">
    <name type="scientific">Cyanidiococcus yangmingshanensis</name>
    <dbReference type="NCBI Taxonomy" id="2690220"/>
    <lineage>
        <taxon>Eukaryota</taxon>
        <taxon>Rhodophyta</taxon>
        <taxon>Bangiophyceae</taxon>
        <taxon>Cyanidiales</taxon>
        <taxon>Cyanidiaceae</taxon>
        <taxon>Cyanidiococcus</taxon>
    </lineage>
</organism>
<feature type="region of interest" description="Disordered" evidence="1">
    <location>
        <begin position="520"/>
        <end position="662"/>
    </location>
</feature>
<feature type="compositionally biased region" description="Basic and acidic residues" evidence="1">
    <location>
        <begin position="562"/>
        <end position="590"/>
    </location>
</feature>
<keyword evidence="3" id="KW-1185">Reference proteome</keyword>
<dbReference type="AlphaFoldDB" id="A0A7J7IMM5"/>
<name>A0A7J7IMM5_9RHOD</name>
<accession>A0A7J7IMM5</accession>
<reference evidence="2 3" key="1">
    <citation type="journal article" date="2020" name="J. Phycol.">
        <title>Comparative genome analysis reveals Cyanidiococcus gen. nov., a new extremophilic red algal genus sister to Cyanidioschyzon (Cyanidioschyzonaceae, Rhodophyta).</title>
        <authorList>
            <person name="Liu S.-L."/>
            <person name="Chiang Y.-R."/>
            <person name="Yoon H.S."/>
            <person name="Fu H.-Y."/>
        </authorList>
    </citation>
    <scope>NUCLEOTIDE SEQUENCE [LARGE SCALE GENOMIC DNA]</scope>
    <source>
        <strain evidence="2 3">THAL066</strain>
    </source>
</reference>
<evidence type="ECO:0000313" key="2">
    <source>
        <dbReference type="EMBL" id="KAF6004362.1"/>
    </source>
</evidence>
<feature type="region of interest" description="Disordered" evidence="1">
    <location>
        <begin position="320"/>
        <end position="375"/>
    </location>
</feature>
<evidence type="ECO:0000313" key="3">
    <source>
        <dbReference type="Proteomes" id="UP000530660"/>
    </source>
</evidence>
<feature type="compositionally biased region" description="Basic residues" evidence="1">
    <location>
        <begin position="651"/>
        <end position="662"/>
    </location>
</feature>
<dbReference type="EMBL" id="VWRR01000003">
    <property type="protein sequence ID" value="KAF6004362.1"/>
    <property type="molecule type" value="Genomic_DNA"/>
</dbReference>
<protein>
    <submittedName>
        <fullName evidence="2">Uncharacterized protein</fullName>
    </submittedName>
</protein>
<feature type="region of interest" description="Disordered" evidence="1">
    <location>
        <begin position="441"/>
        <end position="462"/>
    </location>
</feature>
<feature type="compositionally biased region" description="Polar residues" evidence="1">
    <location>
        <begin position="324"/>
        <end position="333"/>
    </location>
</feature>
<feature type="compositionally biased region" description="Polar residues" evidence="1">
    <location>
        <begin position="550"/>
        <end position="561"/>
    </location>
</feature>
<gene>
    <name evidence="2" type="ORF">F1559_000839</name>
</gene>
<comment type="caution">
    <text evidence="2">The sequence shown here is derived from an EMBL/GenBank/DDBJ whole genome shotgun (WGS) entry which is preliminary data.</text>
</comment>
<feature type="compositionally biased region" description="Polar residues" evidence="1">
    <location>
        <begin position="448"/>
        <end position="462"/>
    </location>
</feature>